<evidence type="ECO:0000259" key="1">
    <source>
        <dbReference type="Pfam" id="PF00668"/>
    </source>
</evidence>
<proteinExistence type="predicted"/>
<dbReference type="GO" id="GO:0043041">
    <property type="term" value="P:amino acid activation for nonribosomal peptide biosynthetic process"/>
    <property type="evidence" value="ECO:0007669"/>
    <property type="project" value="TreeGrafter"/>
</dbReference>
<dbReference type="EMBL" id="DF952409">
    <property type="protein sequence ID" value="GAN45853.1"/>
    <property type="molecule type" value="Genomic_DNA"/>
</dbReference>
<reference evidence="2" key="1">
    <citation type="submission" date="2015-03" db="EMBL/GenBank/DDBJ databases">
        <title>Draft genome sequence of Mizugakiibacter sediminis skMP5.</title>
        <authorList>
            <person name="Watanabe T."/>
            <person name="Kojima H."/>
            <person name="Fukui M."/>
        </authorList>
    </citation>
    <scope>NUCLEOTIDE SEQUENCE</scope>
    <source>
        <strain evidence="2">SkMP5</strain>
    </source>
</reference>
<dbReference type="PANTHER" id="PTHR45527:SF1">
    <property type="entry name" value="FATTY ACID SYNTHASE"/>
    <property type="match status" value="1"/>
</dbReference>
<dbReference type="HOGENOM" id="CLU_000022_2_9_6"/>
<feature type="domain" description="Condensation" evidence="1">
    <location>
        <begin position="26"/>
        <end position="463"/>
    </location>
</feature>
<protein>
    <recommendedName>
        <fullName evidence="1">Condensation domain-containing protein</fullName>
    </recommendedName>
</protein>
<dbReference type="GO" id="GO:0005829">
    <property type="term" value="C:cytosol"/>
    <property type="evidence" value="ECO:0007669"/>
    <property type="project" value="TreeGrafter"/>
</dbReference>
<dbReference type="SUPFAM" id="SSF52777">
    <property type="entry name" value="CoA-dependent acyltransferases"/>
    <property type="match status" value="2"/>
</dbReference>
<dbReference type="PANTHER" id="PTHR45527">
    <property type="entry name" value="NONRIBOSOMAL PEPTIDE SYNTHETASE"/>
    <property type="match status" value="1"/>
</dbReference>
<dbReference type="Gene3D" id="3.30.559.30">
    <property type="entry name" value="Nonribosomal peptide synthetase, condensation domain"/>
    <property type="match status" value="1"/>
</dbReference>
<dbReference type="GO" id="GO:0009366">
    <property type="term" value="C:enterobactin synthetase complex"/>
    <property type="evidence" value="ECO:0007669"/>
    <property type="project" value="TreeGrafter"/>
</dbReference>
<dbReference type="InterPro" id="IPR023213">
    <property type="entry name" value="CAT-like_dom_sf"/>
</dbReference>
<accession>A0A0U1PD00</accession>
<dbReference type="InterPro" id="IPR001242">
    <property type="entry name" value="Condensation_dom"/>
</dbReference>
<gene>
    <name evidence="2" type="ORF">MBSD_2425</name>
</gene>
<dbReference type="CDD" id="cd19531">
    <property type="entry name" value="LCL_NRPS-like"/>
    <property type="match status" value="1"/>
</dbReference>
<dbReference type="GO" id="GO:0031177">
    <property type="term" value="F:phosphopantetheine binding"/>
    <property type="evidence" value="ECO:0007669"/>
    <property type="project" value="TreeGrafter"/>
</dbReference>
<dbReference type="GO" id="GO:0047527">
    <property type="term" value="F:2,3-dihydroxybenzoate-serine ligase activity"/>
    <property type="evidence" value="ECO:0007669"/>
    <property type="project" value="TreeGrafter"/>
</dbReference>
<organism evidence="2">
    <name type="scientific">Mizugakiibacter sediminis</name>
    <dbReference type="NCBI Taxonomy" id="1475481"/>
    <lineage>
        <taxon>Bacteria</taxon>
        <taxon>Pseudomonadati</taxon>
        <taxon>Pseudomonadota</taxon>
        <taxon>Gammaproteobacteria</taxon>
        <taxon>Lysobacterales</taxon>
        <taxon>Rhodanobacteraceae</taxon>
        <taxon>Mizugakiibacter</taxon>
    </lineage>
</organism>
<feature type="non-terminal residue" evidence="2">
    <location>
        <position position="466"/>
    </location>
</feature>
<dbReference type="Pfam" id="PF00668">
    <property type="entry name" value="Condensation"/>
    <property type="match status" value="1"/>
</dbReference>
<dbReference type="AlphaFoldDB" id="A0A0U1PD00"/>
<dbReference type="Gene3D" id="3.30.559.10">
    <property type="entry name" value="Chloramphenicol acetyltransferase-like domain"/>
    <property type="match status" value="1"/>
</dbReference>
<evidence type="ECO:0000313" key="2">
    <source>
        <dbReference type="EMBL" id="GAN45853.1"/>
    </source>
</evidence>
<dbReference type="GO" id="GO:0009239">
    <property type="term" value="P:enterobactin biosynthetic process"/>
    <property type="evidence" value="ECO:0007669"/>
    <property type="project" value="TreeGrafter"/>
</dbReference>
<name>A0A0U1PD00_9GAMM</name>
<sequence>MTTQGQPNVSSAGVDYDPFAGAALARVVPTTESQREVWLADRLGREASLAYNESVSLRLRGALNVEALRAALQDLVDRHEALRSTIGPGGEELCVAERVALDVPLADLSAMDAAARETALTEARRRAVETPFDLERGPLFRAELLRLAADEHVLLLTAHHIVCDGWSFAVLVRDLAALYSGWTAGAPPALPPADAFADYALAQAALPDTPQFAADERYWLQRYAGPLPVLELPTDRPRPPRRTFASAREDLWLDADLIAALKRAGARRGASLFAALLAGFAALLRRIGGQDDIVIGIPAAGQAVGGHDALVGHCVNLLPLRTAVDAGAGFDALLDAVKAAVLDAYEHQQYTFGTLLRKLPLARDPGRLPLVSVLFNLDQGLSDAAAPFAGLQFEFAANARSYENFELFVNAAQVGGGIRLECQYNRDLFDAASVRRWLRGYAELLRAATAAPDTAVGRLPIVDAEG</sequence>